<sequence>MQKTIEIDNKQVKLVSTAATPIIYRAQFGTDFFADLMKMQKAIPANKPQEKWTRKDMDNLDLMPFYQFLWATAKGADKKLPDLVDWLSEFDSLDISEVLPEIQDLIENSISGKKA</sequence>
<dbReference type="OrthoDB" id="1697664at2"/>
<dbReference type="AlphaFoldDB" id="A0A1P8Q5H6"/>
<reference evidence="2" key="1">
    <citation type="submission" date="2016-12" db="EMBL/GenBank/DDBJ databases">
        <authorList>
            <person name="Jung M.Y."/>
            <person name="Lee S.H."/>
        </authorList>
    </citation>
    <scope>NUCLEOTIDE SEQUENCE [LARGE SCALE GENOMIC DNA]</scope>
    <source>
        <strain evidence="2">WiKim39</strain>
    </source>
</reference>
<dbReference type="RefSeq" id="WP_076617873.1">
    <property type="nucleotide sequence ID" value="NZ_CP019323.1"/>
</dbReference>
<dbReference type="STRING" id="1847728.BTM29_11360"/>
<evidence type="ECO:0000313" key="1">
    <source>
        <dbReference type="EMBL" id="APX73112.1"/>
    </source>
</evidence>
<organism evidence="1 2">
    <name type="scientific">Companilactobacillus allii</name>
    <dbReference type="NCBI Taxonomy" id="1847728"/>
    <lineage>
        <taxon>Bacteria</taxon>
        <taxon>Bacillati</taxon>
        <taxon>Bacillota</taxon>
        <taxon>Bacilli</taxon>
        <taxon>Lactobacillales</taxon>
        <taxon>Lactobacillaceae</taxon>
        <taxon>Companilactobacillus</taxon>
    </lineage>
</organism>
<name>A0A1P8Q5H6_9LACO</name>
<dbReference type="Proteomes" id="UP000187499">
    <property type="component" value="Chromosome"/>
</dbReference>
<keyword evidence="2" id="KW-1185">Reference proteome</keyword>
<dbReference type="EMBL" id="CP019323">
    <property type="protein sequence ID" value="APX73112.1"/>
    <property type="molecule type" value="Genomic_DNA"/>
</dbReference>
<accession>A0A1P8Q5H6</accession>
<proteinExistence type="predicted"/>
<protein>
    <recommendedName>
        <fullName evidence="3">Phage tail protein</fullName>
    </recommendedName>
</protein>
<dbReference type="KEGG" id="lalw:BTM29_11360"/>
<evidence type="ECO:0000313" key="2">
    <source>
        <dbReference type="Proteomes" id="UP000187499"/>
    </source>
</evidence>
<gene>
    <name evidence="1" type="ORF">BTM29_11360</name>
</gene>
<evidence type="ECO:0008006" key="3">
    <source>
        <dbReference type="Google" id="ProtNLM"/>
    </source>
</evidence>